<dbReference type="KEGG" id="lll:129795893"/>
<dbReference type="GO" id="GO:0005634">
    <property type="term" value="C:nucleus"/>
    <property type="evidence" value="ECO:0007669"/>
    <property type="project" value="TreeGrafter"/>
</dbReference>
<dbReference type="Pfam" id="PF10294">
    <property type="entry name" value="Methyltransf_16"/>
    <property type="match status" value="1"/>
</dbReference>
<dbReference type="InterPro" id="IPR019410">
    <property type="entry name" value="Methyltransf_16"/>
</dbReference>
<organism evidence="1 2">
    <name type="scientific">Lutzomyia longipalpis</name>
    <name type="common">Sand fly</name>
    <dbReference type="NCBI Taxonomy" id="7200"/>
    <lineage>
        <taxon>Eukaryota</taxon>
        <taxon>Metazoa</taxon>
        <taxon>Ecdysozoa</taxon>
        <taxon>Arthropoda</taxon>
        <taxon>Hexapoda</taxon>
        <taxon>Insecta</taxon>
        <taxon>Pterygota</taxon>
        <taxon>Neoptera</taxon>
        <taxon>Endopterygota</taxon>
        <taxon>Diptera</taxon>
        <taxon>Nematocera</taxon>
        <taxon>Psychodoidea</taxon>
        <taxon>Psychodidae</taxon>
        <taxon>Lutzomyia</taxon>
        <taxon>Lutzomyia</taxon>
    </lineage>
</organism>
<dbReference type="PANTHER" id="PTHR23108">
    <property type="entry name" value="METHYLTRANSFERASE-RELATED"/>
    <property type="match status" value="1"/>
</dbReference>
<dbReference type="Proteomes" id="UP000092461">
    <property type="component" value="Unassembled WGS sequence"/>
</dbReference>
<dbReference type="GeneID" id="129795893"/>
<dbReference type="EnsemblMetazoa" id="LLOJ008810-RA">
    <property type="protein sequence ID" value="LLOJ008810-PA"/>
    <property type="gene ID" value="LLOJ008810"/>
</dbReference>
<evidence type="ECO:0000313" key="2">
    <source>
        <dbReference type="Proteomes" id="UP000092461"/>
    </source>
</evidence>
<dbReference type="PANTHER" id="PTHR23108:SF0">
    <property type="entry name" value="METHYLTRANSFERASE-LIKE PROTEIN 22"/>
    <property type="match status" value="1"/>
</dbReference>
<reference evidence="1" key="1">
    <citation type="submission" date="2020-05" db="UniProtKB">
        <authorList>
            <consortium name="EnsemblMetazoa"/>
        </authorList>
    </citation>
    <scope>IDENTIFICATION</scope>
    <source>
        <strain evidence="1">Jacobina</strain>
    </source>
</reference>
<dbReference type="InterPro" id="IPR038899">
    <property type="entry name" value="METTL22"/>
</dbReference>
<evidence type="ECO:0000313" key="1">
    <source>
        <dbReference type="EnsemblMetazoa" id="LLOJ008810-PA"/>
    </source>
</evidence>
<dbReference type="GO" id="GO:0008276">
    <property type="term" value="F:protein methyltransferase activity"/>
    <property type="evidence" value="ECO:0007669"/>
    <property type="project" value="InterPro"/>
</dbReference>
<accession>A0A1B0CV25</accession>
<dbReference type="InterPro" id="IPR029063">
    <property type="entry name" value="SAM-dependent_MTases_sf"/>
</dbReference>
<dbReference type="SUPFAM" id="SSF53335">
    <property type="entry name" value="S-adenosyl-L-methionine-dependent methyltransferases"/>
    <property type="match status" value="1"/>
</dbReference>
<sequence>MSCQNEEFSVSSEIYSETDFKSQAGRNGYSISKFFFIWPEGPERPEASKAGKEAHPKVDKDGDLVVVRRTKSVLELEHSQATNLKLVGLQVWRGALLLADYILHRRDSFRKKLVLEVGSGCGLTSIVAGIYAKQVICTDISDGGILNVIRRNVQRNLRRNVTVQELNFLRPDVWTKTLKSHQDAGIDFVLAADVIYDDDITDAFISTLDRLLSHSNHPMCVLIALEKRFVFTLADLDTSAPCFEYFLRKFEKLRYSRGWRLEYIPMTNIPQYFTYERVPQLTLIQITKVPI</sequence>
<dbReference type="Gene3D" id="3.40.50.150">
    <property type="entry name" value="Vaccinia Virus protein VP39"/>
    <property type="match status" value="1"/>
</dbReference>
<dbReference type="VEuPathDB" id="VectorBase:LLOJ008810"/>
<dbReference type="VEuPathDB" id="VectorBase:LLONM1_000798"/>
<proteinExistence type="predicted"/>
<protein>
    <recommendedName>
        <fullName evidence="3">Methyltransferase-like protein 22</fullName>
    </recommendedName>
</protein>
<keyword evidence="2" id="KW-1185">Reference proteome</keyword>
<dbReference type="OrthoDB" id="46564at2759"/>
<name>A0A1B0CV25_LUTLO</name>
<dbReference type="AlphaFoldDB" id="A0A1B0CV25"/>
<dbReference type="EMBL" id="AJWK01030034">
    <property type="status" value="NOT_ANNOTATED_CDS"/>
    <property type="molecule type" value="Genomic_DNA"/>
</dbReference>
<dbReference type="RefSeq" id="XP_055693405.1">
    <property type="nucleotide sequence ID" value="XM_055837430.1"/>
</dbReference>
<evidence type="ECO:0008006" key="3">
    <source>
        <dbReference type="Google" id="ProtNLM"/>
    </source>
</evidence>
<dbReference type="CDD" id="cd02440">
    <property type="entry name" value="AdoMet_MTases"/>
    <property type="match status" value="1"/>
</dbReference>